<dbReference type="SUPFAM" id="SSF74863">
    <property type="entry name" value="Thiol:disulfide interchange protein DsbD, N-terminal domain (DsbD-alpha)"/>
    <property type="match status" value="1"/>
</dbReference>
<dbReference type="PANTHER" id="PTHR32234">
    <property type="entry name" value="THIOL:DISULFIDE INTERCHANGE PROTEIN DSBD"/>
    <property type="match status" value="1"/>
</dbReference>
<dbReference type="InterPro" id="IPR003834">
    <property type="entry name" value="Cyt_c_assmbl_TM_dom"/>
</dbReference>
<feature type="transmembrane region" description="Helical" evidence="8">
    <location>
        <begin position="210"/>
        <end position="238"/>
    </location>
</feature>
<evidence type="ECO:0000259" key="9">
    <source>
        <dbReference type="Pfam" id="PF00085"/>
    </source>
</evidence>
<evidence type="ECO:0000256" key="1">
    <source>
        <dbReference type="ARBA" id="ARBA00004651"/>
    </source>
</evidence>
<dbReference type="PANTHER" id="PTHR32234:SF0">
    <property type="entry name" value="THIOL:DISULFIDE INTERCHANGE PROTEIN DSBD"/>
    <property type="match status" value="1"/>
</dbReference>
<dbReference type="GO" id="GO:0015035">
    <property type="term" value="F:protein-disulfide reductase activity"/>
    <property type="evidence" value="ECO:0007669"/>
    <property type="project" value="TreeGrafter"/>
</dbReference>
<dbReference type="AlphaFoldDB" id="A0A1H3KUI0"/>
<feature type="compositionally biased region" description="Polar residues" evidence="7">
    <location>
        <begin position="172"/>
        <end position="189"/>
    </location>
</feature>
<evidence type="ECO:0000256" key="5">
    <source>
        <dbReference type="ARBA" id="ARBA00022989"/>
    </source>
</evidence>
<feature type="domain" description="Cytochrome C biogenesis protein transmembrane" evidence="10">
    <location>
        <begin position="213"/>
        <end position="424"/>
    </location>
</feature>
<feature type="transmembrane region" description="Helical" evidence="8">
    <location>
        <begin position="404"/>
        <end position="422"/>
    </location>
</feature>
<dbReference type="InterPro" id="IPR013766">
    <property type="entry name" value="Thioredoxin_domain"/>
</dbReference>
<keyword evidence="13" id="KW-1185">Reference proteome</keyword>
<evidence type="ECO:0000256" key="8">
    <source>
        <dbReference type="SAM" id="Phobius"/>
    </source>
</evidence>
<name>A0A1H3KUI0_9GAMM</name>
<keyword evidence="4" id="KW-0201">Cytochrome c-type biogenesis</keyword>
<gene>
    <name evidence="12" type="ORF">SAMN05421643_11414</name>
</gene>
<feature type="transmembrane region" description="Helical" evidence="8">
    <location>
        <begin position="458"/>
        <end position="476"/>
    </location>
</feature>
<feature type="transmembrane region" description="Helical" evidence="8">
    <location>
        <begin position="330"/>
        <end position="359"/>
    </location>
</feature>
<dbReference type="Proteomes" id="UP000199035">
    <property type="component" value="Unassembled WGS sequence"/>
</dbReference>
<dbReference type="Gene3D" id="3.40.30.10">
    <property type="entry name" value="Glutaredoxin"/>
    <property type="match status" value="1"/>
</dbReference>
<proteinExistence type="predicted"/>
<evidence type="ECO:0000256" key="7">
    <source>
        <dbReference type="SAM" id="MobiDB-lite"/>
    </source>
</evidence>
<dbReference type="GO" id="GO:0005886">
    <property type="term" value="C:plasma membrane"/>
    <property type="evidence" value="ECO:0007669"/>
    <property type="project" value="UniProtKB-SubCell"/>
</dbReference>
<feature type="transmembrane region" description="Helical" evidence="8">
    <location>
        <begin position="250"/>
        <end position="277"/>
    </location>
</feature>
<evidence type="ECO:0000313" key="13">
    <source>
        <dbReference type="Proteomes" id="UP000199035"/>
    </source>
</evidence>
<keyword evidence="3 8" id="KW-0812">Transmembrane</keyword>
<evidence type="ECO:0000256" key="2">
    <source>
        <dbReference type="ARBA" id="ARBA00022475"/>
    </source>
</evidence>
<dbReference type="RefSeq" id="WP_092690837.1">
    <property type="nucleotide sequence ID" value="NZ_FNPK01000014.1"/>
</dbReference>
<dbReference type="STRING" id="595670.SAMN05421643_11414"/>
<dbReference type="SUPFAM" id="SSF52833">
    <property type="entry name" value="Thioredoxin-like"/>
    <property type="match status" value="1"/>
</dbReference>
<dbReference type="InterPro" id="IPR036929">
    <property type="entry name" value="DsbDN_sf"/>
</dbReference>
<feature type="transmembrane region" description="Helical" evidence="8">
    <location>
        <begin position="428"/>
        <end position="446"/>
    </location>
</feature>
<dbReference type="NCBIfam" id="NF001419">
    <property type="entry name" value="PRK00293.1"/>
    <property type="match status" value="1"/>
</dbReference>
<evidence type="ECO:0000259" key="11">
    <source>
        <dbReference type="Pfam" id="PF11412"/>
    </source>
</evidence>
<feature type="domain" description="Thiol:disulfide interchange protein DsbD N-terminal" evidence="11">
    <location>
        <begin position="34"/>
        <end position="141"/>
    </location>
</feature>
<organism evidence="12 13">
    <name type="scientific">Acinetobacter kyonggiensis</name>
    <dbReference type="NCBI Taxonomy" id="595670"/>
    <lineage>
        <taxon>Bacteria</taxon>
        <taxon>Pseudomonadati</taxon>
        <taxon>Pseudomonadota</taxon>
        <taxon>Gammaproteobacteria</taxon>
        <taxon>Moraxellales</taxon>
        <taxon>Moraxellaceae</taxon>
        <taxon>Acinetobacter</taxon>
    </lineage>
</organism>
<protein>
    <submittedName>
        <fullName evidence="12">Thiol:disulfide interchange protein DsbD</fullName>
    </submittedName>
</protein>
<dbReference type="Pfam" id="PF02683">
    <property type="entry name" value="DsbD_TM"/>
    <property type="match status" value="1"/>
</dbReference>
<evidence type="ECO:0000313" key="12">
    <source>
        <dbReference type="EMBL" id="SDY55305.1"/>
    </source>
</evidence>
<comment type="subcellular location">
    <subcellularLocation>
        <location evidence="1">Cell membrane</location>
        <topology evidence="1">Multi-pass membrane protein</topology>
    </subcellularLocation>
</comment>
<evidence type="ECO:0000256" key="4">
    <source>
        <dbReference type="ARBA" id="ARBA00022748"/>
    </source>
</evidence>
<feature type="transmembrane region" description="Helical" evidence="8">
    <location>
        <begin position="289"/>
        <end position="309"/>
    </location>
</feature>
<dbReference type="InterPro" id="IPR036249">
    <property type="entry name" value="Thioredoxin-like_sf"/>
</dbReference>
<dbReference type="Gene3D" id="2.60.40.1250">
    <property type="entry name" value="Thiol:disulfide interchange protein DsbD, N-terminal domain"/>
    <property type="match status" value="1"/>
</dbReference>
<evidence type="ECO:0000259" key="10">
    <source>
        <dbReference type="Pfam" id="PF02683"/>
    </source>
</evidence>
<feature type="domain" description="Thioredoxin" evidence="9">
    <location>
        <begin position="497"/>
        <end position="604"/>
    </location>
</feature>
<evidence type="ECO:0000256" key="6">
    <source>
        <dbReference type="ARBA" id="ARBA00023136"/>
    </source>
</evidence>
<keyword evidence="6 8" id="KW-0472">Membrane</keyword>
<dbReference type="InterPro" id="IPR028250">
    <property type="entry name" value="DsbDN"/>
</dbReference>
<feature type="region of interest" description="Disordered" evidence="7">
    <location>
        <begin position="172"/>
        <end position="193"/>
    </location>
</feature>
<sequence length="613" mass="68856">MKKHLQDLEFLGKSAISGLICSVIFLFSMTLQAQDQLLSAEDAFSFTVESNREHEAQLSWHMPERYYLYQHKFEVQQGTQKLALKLPPATDLYDENYGHTQVYFHNVQFNIATEVSKTYQVTWQGCAQDRICYPPQTIEFQTDVDGLVLLQNQAKSNKRLLDLAQTANSNISSQPTFTAENHPSRSTAQPVDMDTAQDQMWSEELAESSLVYGLLLFFGLGILLAFTPCSLPMLPILTSLIVRDSKGLKAWMIALVFVCSMAMVYAILGLIASSAGLNFQRWLQQPSTLIAFSVLFVLFALNLFGLFEIKLPHALVNRLDRVHSLQKGGSLVGAAVMGIISALLVGPCMTAPLAGALLFISQTQSQWQGALLLFTLGFGMGMPLLLASVLGAKVLPKAGLWMHQIKVFFAFIMLALALYFIRPLMSEAWMQWLSLALGLSFIVYLLSRLITQKTQFRWLYIVALLMVIPYLAYSQYQQSQRFFVEQSTTQATWHIAKTAAEFQALLAHAPSNQAIIIDVYADWCIACQPIEHRVLKSAQVQHTIAPYFLIKLDLSAYDATHQALLNQWDILGPPTYLFLDPKQQEIRGLRLTGAFTEAELIKQVSMFQKHLGQ</sequence>
<keyword evidence="5 8" id="KW-1133">Transmembrane helix</keyword>
<feature type="transmembrane region" description="Helical" evidence="8">
    <location>
        <begin position="371"/>
        <end position="392"/>
    </location>
</feature>
<reference evidence="13" key="1">
    <citation type="submission" date="2016-10" db="EMBL/GenBank/DDBJ databases">
        <authorList>
            <person name="Varghese N."/>
            <person name="Submissions S."/>
        </authorList>
    </citation>
    <scope>NUCLEOTIDE SEQUENCE [LARGE SCALE GENOMIC DNA]</scope>
    <source>
        <strain evidence="13">ANC 5109</strain>
    </source>
</reference>
<evidence type="ECO:0000256" key="3">
    <source>
        <dbReference type="ARBA" id="ARBA00022692"/>
    </source>
</evidence>
<keyword evidence="2" id="KW-1003">Cell membrane</keyword>
<dbReference type="Pfam" id="PF11412">
    <property type="entry name" value="DsbD_N"/>
    <property type="match status" value="1"/>
</dbReference>
<dbReference type="GO" id="GO:0017004">
    <property type="term" value="P:cytochrome complex assembly"/>
    <property type="evidence" value="ECO:0007669"/>
    <property type="project" value="UniProtKB-KW"/>
</dbReference>
<accession>A0A1H3KUI0</accession>
<dbReference type="EMBL" id="FNPK01000014">
    <property type="protein sequence ID" value="SDY55305.1"/>
    <property type="molecule type" value="Genomic_DNA"/>
</dbReference>
<dbReference type="GO" id="GO:0045454">
    <property type="term" value="P:cell redox homeostasis"/>
    <property type="evidence" value="ECO:0007669"/>
    <property type="project" value="TreeGrafter"/>
</dbReference>
<dbReference type="Pfam" id="PF00085">
    <property type="entry name" value="Thioredoxin"/>
    <property type="match status" value="1"/>
</dbReference>